<proteinExistence type="inferred from homology"/>
<dbReference type="OrthoDB" id="2355183at2759"/>
<protein>
    <submittedName>
        <fullName evidence="4">Sel1 repeat family protein</fullName>
    </submittedName>
</protein>
<gene>
    <name evidence="4" type="ORF">RCL2_000619300</name>
    <name evidence="3" type="ORF">RclHR1_02300008</name>
</gene>
<dbReference type="Gene3D" id="3.30.1370.110">
    <property type="match status" value="1"/>
</dbReference>
<dbReference type="EMBL" id="BLAL01000040">
    <property type="protein sequence ID" value="GES78882.1"/>
    <property type="molecule type" value="Genomic_DNA"/>
</dbReference>
<dbReference type="InterPro" id="IPR006597">
    <property type="entry name" value="Sel1-like"/>
</dbReference>
<dbReference type="AlphaFoldDB" id="A0A2Z6QV53"/>
<dbReference type="PROSITE" id="PS50828">
    <property type="entry name" value="SMR"/>
    <property type="match status" value="1"/>
</dbReference>
<evidence type="ECO:0000313" key="5">
    <source>
        <dbReference type="Proteomes" id="UP000247702"/>
    </source>
</evidence>
<dbReference type="SUPFAM" id="SSF81901">
    <property type="entry name" value="HCP-like"/>
    <property type="match status" value="1"/>
</dbReference>
<sequence length="369" mass="43325">MNDIIKINKKTGKKYIPCYDLHGYTTKKAYIKVKEVILECFKLKINSINFVTGRGNHPNVNGERGVLFKKFKEWLEDDEIINLVKSYVVGEGSYKVYLYKKKRKINKKTTKTDIKNESINRNDVSLLEQEAIFNKNETNKQLIIKEEINKLLNRKESNLSLINRKNFPSKESNSYTISLLNYDYVKTIFNLGRILLKRNNKKIGIGFIQEAAENGYEEAKRYLGEAYIEGRVIKQDYERSFEWILNAYKNNFEIEFYIAFLYKFGIGCKQDQIRSLYWFHRSAKHNHPVAQFYLGNLYINVDRKEALKWYTISAENGQANAQYILGKAYEMGLFDLDKNKSKSSMWYIKSAEQGHLLAKTKIDIQSETN</sequence>
<dbReference type="Pfam" id="PF08238">
    <property type="entry name" value="Sel1"/>
    <property type="match status" value="4"/>
</dbReference>
<dbReference type="InterPro" id="IPR002625">
    <property type="entry name" value="Smr_dom"/>
</dbReference>
<dbReference type="InterPro" id="IPR011990">
    <property type="entry name" value="TPR-like_helical_dom_sf"/>
</dbReference>
<dbReference type="SUPFAM" id="SSF160443">
    <property type="entry name" value="SMR domain-like"/>
    <property type="match status" value="1"/>
</dbReference>
<dbReference type="SMART" id="SM00671">
    <property type="entry name" value="SEL1"/>
    <property type="match status" value="5"/>
</dbReference>
<dbReference type="PANTHER" id="PTHR11102">
    <property type="entry name" value="SEL-1-LIKE PROTEIN"/>
    <property type="match status" value="1"/>
</dbReference>
<dbReference type="Proteomes" id="UP000247702">
    <property type="component" value="Unassembled WGS sequence"/>
</dbReference>
<accession>A0A2Z6QV53</accession>
<reference evidence="3 5" key="1">
    <citation type="submission" date="2017-11" db="EMBL/GenBank/DDBJ databases">
        <title>The genome of Rhizophagus clarus HR1 reveals common genetic basis of auxotrophy among arbuscular mycorrhizal fungi.</title>
        <authorList>
            <person name="Kobayashi Y."/>
        </authorList>
    </citation>
    <scope>NUCLEOTIDE SEQUENCE [LARGE SCALE GENOMIC DNA]</scope>
    <source>
        <strain evidence="3 5">HR1</strain>
    </source>
</reference>
<name>A0A2Z6QV53_9GLOM</name>
<dbReference type="InterPro" id="IPR050767">
    <property type="entry name" value="Sel1_AlgK"/>
</dbReference>
<evidence type="ECO:0000256" key="1">
    <source>
        <dbReference type="ARBA" id="ARBA00038101"/>
    </source>
</evidence>
<evidence type="ECO:0000259" key="2">
    <source>
        <dbReference type="PROSITE" id="PS50828"/>
    </source>
</evidence>
<keyword evidence="5" id="KW-1185">Reference proteome</keyword>
<organism evidence="3 5">
    <name type="scientific">Rhizophagus clarus</name>
    <dbReference type="NCBI Taxonomy" id="94130"/>
    <lineage>
        <taxon>Eukaryota</taxon>
        <taxon>Fungi</taxon>
        <taxon>Fungi incertae sedis</taxon>
        <taxon>Mucoromycota</taxon>
        <taxon>Glomeromycotina</taxon>
        <taxon>Glomeromycetes</taxon>
        <taxon>Glomerales</taxon>
        <taxon>Glomeraceae</taxon>
        <taxon>Rhizophagus</taxon>
    </lineage>
</organism>
<dbReference type="Pfam" id="PF01713">
    <property type="entry name" value="Smr"/>
    <property type="match status" value="1"/>
</dbReference>
<comment type="similarity">
    <text evidence="1">Belongs to the sel-1 family.</text>
</comment>
<dbReference type="EMBL" id="BEXD01001447">
    <property type="protein sequence ID" value="GBB94167.1"/>
    <property type="molecule type" value="Genomic_DNA"/>
</dbReference>
<dbReference type="Gene3D" id="1.25.40.10">
    <property type="entry name" value="Tetratricopeptide repeat domain"/>
    <property type="match status" value="2"/>
</dbReference>
<dbReference type="Proteomes" id="UP000615446">
    <property type="component" value="Unassembled WGS sequence"/>
</dbReference>
<reference evidence="4" key="2">
    <citation type="submission" date="2019-10" db="EMBL/GenBank/DDBJ databases">
        <title>Conservation and host-specific expression of non-tandemly repeated heterogenous ribosome RNA gene in arbuscular mycorrhizal fungi.</title>
        <authorList>
            <person name="Maeda T."/>
            <person name="Kobayashi Y."/>
            <person name="Nakagawa T."/>
            <person name="Ezawa T."/>
            <person name="Yamaguchi K."/>
            <person name="Bino T."/>
            <person name="Nishimoto Y."/>
            <person name="Shigenobu S."/>
            <person name="Kawaguchi M."/>
        </authorList>
    </citation>
    <scope>NUCLEOTIDE SEQUENCE</scope>
    <source>
        <strain evidence="4">HR1</strain>
    </source>
</reference>
<dbReference type="InterPro" id="IPR036063">
    <property type="entry name" value="Smr_dom_sf"/>
</dbReference>
<evidence type="ECO:0000313" key="3">
    <source>
        <dbReference type="EMBL" id="GBB94167.1"/>
    </source>
</evidence>
<comment type="caution">
    <text evidence="3">The sequence shown here is derived from an EMBL/GenBank/DDBJ whole genome shotgun (WGS) entry which is preliminary data.</text>
</comment>
<feature type="domain" description="Smr" evidence="2">
    <location>
        <begin position="19"/>
        <end position="99"/>
    </location>
</feature>
<dbReference type="PANTHER" id="PTHR11102:SF160">
    <property type="entry name" value="ERAD-ASSOCIATED E3 UBIQUITIN-PROTEIN LIGASE COMPONENT HRD3"/>
    <property type="match status" value="1"/>
</dbReference>
<evidence type="ECO:0000313" key="4">
    <source>
        <dbReference type="EMBL" id="GES78882.1"/>
    </source>
</evidence>